<evidence type="ECO:0000313" key="2">
    <source>
        <dbReference type="Proteomes" id="UP001597601"/>
    </source>
</evidence>
<name>A0ABW5XKW8_9SPHI</name>
<organism evidence="1 2">
    <name type="scientific">Mucilaginibacter antarcticus</name>
    <dbReference type="NCBI Taxonomy" id="1855725"/>
    <lineage>
        <taxon>Bacteria</taxon>
        <taxon>Pseudomonadati</taxon>
        <taxon>Bacteroidota</taxon>
        <taxon>Sphingobacteriia</taxon>
        <taxon>Sphingobacteriales</taxon>
        <taxon>Sphingobacteriaceae</taxon>
        <taxon>Mucilaginibacter</taxon>
    </lineage>
</organism>
<comment type="caution">
    <text evidence="1">The sequence shown here is derived from an EMBL/GenBank/DDBJ whole genome shotgun (WGS) entry which is preliminary data.</text>
</comment>
<proteinExistence type="predicted"/>
<protein>
    <submittedName>
        <fullName evidence="1">Uncharacterized protein</fullName>
    </submittedName>
</protein>
<dbReference type="RefSeq" id="WP_377123552.1">
    <property type="nucleotide sequence ID" value="NZ_JBHUON010000002.1"/>
</dbReference>
<reference evidence="2" key="1">
    <citation type="journal article" date="2019" name="Int. J. Syst. Evol. Microbiol.">
        <title>The Global Catalogue of Microorganisms (GCM) 10K type strain sequencing project: providing services to taxonomists for standard genome sequencing and annotation.</title>
        <authorList>
            <consortium name="The Broad Institute Genomics Platform"/>
            <consortium name="The Broad Institute Genome Sequencing Center for Infectious Disease"/>
            <person name="Wu L."/>
            <person name="Ma J."/>
        </authorList>
    </citation>
    <scope>NUCLEOTIDE SEQUENCE [LARGE SCALE GENOMIC DNA]</scope>
    <source>
        <strain evidence="2">KCTC 52232</strain>
    </source>
</reference>
<accession>A0ABW5XKW8</accession>
<dbReference type="Proteomes" id="UP001597601">
    <property type="component" value="Unassembled WGS sequence"/>
</dbReference>
<sequence length="63" mass="7255">MKVITIPGDPHSVNSLMVTKTDLEDFHDHDYVRIESADGNHSVEKKIFRVVDAGENNWELQFE</sequence>
<gene>
    <name evidence="1" type="ORF">ACFSYC_03460</name>
</gene>
<evidence type="ECO:0000313" key="1">
    <source>
        <dbReference type="EMBL" id="MFD2863737.1"/>
    </source>
</evidence>
<keyword evidence="2" id="KW-1185">Reference proteome</keyword>
<dbReference type="EMBL" id="JBHUON010000002">
    <property type="protein sequence ID" value="MFD2863737.1"/>
    <property type="molecule type" value="Genomic_DNA"/>
</dbReference>